<proteinExistence type="predicted"/>
<dbReference type="PIRSF" id="PIRSF028304">
    <property type="entry name" value="UCP028304"/>
    <property type="match status" value="1"/>
</dbReference>
<dbReference type="PANTHER" id="PTHR35370">
    <property type="entry name" value="CYTOPLASMIC PROTEIN-RELATED-RELATED"/>
    <property type="match status" value="1"/>
</dbReference>
<evidence type="ECO:0000313" key="2">
    <source>
        <dbReference type="Proteomes" id="UP000585363"/>
    </source>
</evidence>
<dbReference type="Pfam" id="PF05947">
    <property type="entry name" value="T6SS_TssF"/>
    <property type="match status" value="1"/>
</dbReference>
<dbReference type="PANTHER" id="PTHR35370:SF1">
    <property type="entry name" value="TYPE VI SECRETION SYSTEM COMPONENT TSSF1"/>
    <property type="match status" value="1"/>
</dbReference>
<name>A0A848MET0_9GAMM</name>
<reference evidence="1 2" key="1">
    <citation type="submission" date="2020-01" db="EMBL/GenBank/DDBJ databases">
        <authorList>
            <person name="Lee S.D."/>
        </authorList>
    </citation>
    <scope>NUCLEOTIDE SEQUENCE [LARGE SCALE GENOMIC DNA]</scope>
    <source>
        <strain evidence="1 2">SAP-1</strain>
    </source>
</reference>
<gene>
    <name evidence="1" type="primary">tssF</name>
    <name evidence="1" type="ORF">GW590_02300</name>
</gene>
<protein>
    <submittedName>
        <fullName evidence="1">Type VI secretion system baseplate subunit TssF</fullName>
    </submittedName>
</protein>
<comment type="caution">
    <text evidence="1">The sequence shown here is derived from an EMBL/GenBank/DDBJ whole genome shotgun (WGS) entry which is preliminary data.</text>
</comment>
<dbReference type="AlphaFoldDB" id="A0A848MET0"/>
<sequence>MKSERFLNIYNNELAHLRESGRAFAEEHPQIAQHLGMHGEGGQDPFVERLLEGTAFLSARVQQRIENEYPEFALQMLSRLAPFWHTPVPSMATIAVTPDLTSPRWQNPVSIAKGSKVVLADPSLKNRSVVMVTGREVKVLPLILASAECVSAPSASLPEKVRHQLSAGSAFIRLGFSTQGVMPLASLDCELLHLTLAGDHVRANQLLTLLLHHCQRVVLWSQQHPFAQVTVLEARECLRLSGVNEREALLPVAIAELPGSRLLREYFVAPERFYGVDVQHIGRFLADCNQAGDFEMIFSLDTVPLTLLQRLTVHDFRLFATPVINLYAKRCDPVALDPDASEQQIIVDRLNPTRYEIHHLTRVQGIRENGEDVSFTSLPEMAAFDRAAAETAYSLQRKAVRGGKKGKQSALGEHEVFITLAERGNDLAGSPLQTLSTNAMVIDRDFSPQDLSRPVLKFEHSFPVTGIELLRQPTRPRPLPDMEQSWQAIQALSINPLNSNKDNTGDCSSLLRNWLSLFAQHSDASQRKRVASITAATMRQCFEARQEAGPICWTRGTVAEINIDPRHHADQGSFLFSKILHYALSEYCQLNQTLRFKLTMDNEFFAEWGPIDHG</sequence>
<evidence type="ECO:0000313" key="1">
    <source>
        <dbReference type="EMBL" id="NMP25709.1"/>
    </source>
</evidence>
<dbReference type="InterPro" id="IPR010272">
    <property type="entry name" value="T6SS_TssF"/>
</dbReference>
<reference evidence="1 2" key="2">
    <citation type="submission" date="2020-06" db="EMBL/GenBank/DDBJ databases">
        <title>Polyphasic characterization of a Rahnella strain isolated from tree sap.</title>
        <authorList>
            <person name="Kim I.S."/>
        </authorList>
    </citation>
    <scope>NUCLEOTIDE SEQUENCE [LARGE SCALE GENOMIC DNA]</scope>
    <source>
        <strain evidence="1 2">SAP-1</strain>
    </source>
</reference>
<accession>A0A848MET0</accession>
<dbReference type="EMBL" id="JAADJU010000001">
    <property type="protein sequence ID" value="NMP25709.1"/>
    <property type="molecule type" value="Genomic_DNA"/>
</dbReference>
<dbReference type="Proteomes" id="UP000585363">
    <property type="component" value="Unassembled WGS sequence"/>
</dbReference>
<organism evidence="1 2">
    <name type="scientific">Rouxiella aceris</name>
    <dbReference type="NCBI Taxonomy" id="2703884"/>
    <lineage>
        <taxon>Bacteria</taxon>
        <taxon>Pseudomonadati</taxon>
        <taxon>Pseudomonadota</taxon>
        <taxon>Gammaproteobacteria</taxon>
        <taxon>Enterobacterales</taxon>
        <taxon>Yersiniaceae</taxon>
        <taxon>Rouxiella</taxon>
    </lineage>
</organism>
<keyword evidence="2" id="KW-1185">Reference proteome</keyword>
<dbReference type="RefSeq" id="WP_169401390.1">
    <property type="nucleotide sequence ID" value="NZ_JAADJU010000001.1"/>
</dbReference>
<dbReference type="NCBIfam" id="TIGR03359">
    <property type="entry name" value="VI_chp_6"/>
    <property type="match status" value="1"/>
</dbReference>